<reference evidence="2 3" key="1">
    <citation type="journal article" date="2011" name="Genome Res.">
        <title>Phylogeny-wide analysis of social amoeba genomes highlights ancient origins for complex intercellular communication.</title>
        <authorList>
            <person name="Heidel A.J."/>
            <person name="Lawal H.M."/>
            <person name="Felder M."/>
            <person name="Schilde C."/>
            <person name="Helps N.R."/>
            <person name="Tunggal B."/>
            <person name="Rivero F."/>
            <person name="John U."/>
            <person name="Schleicher M."/>
            <person name="Eichinger L."/>
            <person name="Platzer M."/>
            <person name="Noegel A.A."/>
            <person name="Schaap P."/>
            <person name="Gloeckner G."/>
        </authorList>
    </citation>
    <scope>NUCLEOTIDE SEQUENCE [LARGE SCALE GENOMIC DNA]</scope>
    <source>
        <strain evidence="3">ATCC 26659 / Pp 5 / PN500</strain>
    </source>
</reference>
<proteinExistence type="predicted"/>
<dbReference type="AlphaFoldDB" id="D3BQL9"/>
<comment type="caution">
    <text evidence="2">The sequence shown here is derived from an EMBL/GenBank/DDBJ whole genome shotgun (WGS) entry which is preliminary data.</text>
</comment>
<dbReference type="GeneID" id="31365675"/>
<accession>D3BQL9</accession>
<evidence type="ECO:0000256" key="1">
    <source>
        <dbReference type="SAM" id="MobiDB-lite"/>
    </source>
</evidence>
<gene>
    <name evidence="2" type="ORF">PPL_10204</name>
</gene>
<evidence type="ECO:0000313" key="3">
    <source>
        <dbReference type="Proteomes" id="UP000001396"/>
    </source>
</evidence>
<protein>
    <submittedName>
        <fullName evidence="2">Uncharacterized protein</fullName>
    </submittedName>
</protein>
<feature type="region of interest" description="Disordered" evidence="1">
    <location>
        <begin position="1"/>
        <end position="76"/>
    </location>
</feature>
<keyword evidence="3" id="KW-1185">Reference proteome</keyword>
<dbReference type="RefSeq" id="XP_020428571.1">
    <property type="nucleotide sequence ID" value="XM_020580986.1"/>
</dbReference>
<feature type="compositionally biased region" description="Low complexity" evidence="1">
    <location>
        <begin position="61"/>
        <end position="76"/>
    </location>
</feature>
<dbReference type="InParanoid" id="D3BQL9"/>
<sequence length="459" mass="53302">MAFPILSNNSSTSSLSSLLSPLKTHPNRRNKQSQLKKKQLQLENKLKKKLGNNKNIKIDNDNNNNNSDSNSNNSNLSLMETKSVSKFNSHPNHSSPFRKPIKKSSSYYELLNGTVNVGTSHFDLQQQKMLHEEMDGLQEKDGDDDEPPIHHLNNSAEEQLEQQQNLYIQQQFISLSQFETRPRVESIDDWFRQPEDWEINLKYLYKWKWRIEMEKHFRRYRKNRIRLIQDQLFRQFGTTTNRKIEKINEEDEEEEGVQQQQLVNIDDNEWNSLPHDPMYLNQLQNNLDRLCFSESEHETTTTTSSSTTVISSSMTKTSTTSTTTTSYINTYDIGDYDLDIDIDDEESLKDLDLEIDDESGVLYAVYRSPMLTSSSSDCGISSGVKSRTSSIDSIIERIYIDEKIVDVNEECPPTKEENDMFEKMLTDIKNIQIPTMEYDFNSTRTDNTPWIAQASEACE</sequence>
<organism evidence="2 3">
    <name type="scientific">Heterostelium pallidum (strain ATCC 26659 / Pp 5 / PN500)</name>
    <name type="common">Cellular slime mold</name>
    <name type="synonym">Polysphondylium pallidum</name>
    <dbReference type="NCBI Taxonomy" id="670386"/>
    <lineage>
        <taxon>Eukaryota</taxon>
        <taxon>Amoebozoa</taxon>
        <taxon>Evosea</taxon>
        <taxon>Eumycetozoa</taxon>
        <taxon>Dictyostelia</taxon>
        <taxon>Acytosteliales</taxon>
        <taxon>Acytosteliaceae</taxon>
        <taxon>Heterostelium</taxon>
    </lineage>
</organism>
<feature type="compositionally biased region" description="Low complexity" evidence="1">
    <location>
        <begin position="1"/>
        <end position="20"/>
    </location>
</feature>
<name>D3BQL9_HETP5</name>
<dbReference type="Proteomes" id="UP000001396">
    <property type="component" value="Unassembled WGS sequence"/>
</dbReference>
<dbReference type="EMBL" id="ADBJ01000047">
    <property type="protein sequence ID" value="EFA76439.1"/>
    <property type="molecule type" value="Genomic_DNA"/>
</dbReference>
<evidence type="ECO:0000313" key="2">
    <source>
        <dbReference type="EMBL" id="EFA76439.1"/>
    </source>
</evidence>
<feature type="compositionally biased region" description="Basic residues" evidence="1">
    <location>
        <begin position="25"/>
        <end position="39"/>
    </location>
</feature>